<dbReference type="PANTHER" id="PTHR33608">
    <property type="entry name" value="BLL2464 PROTEIN"/>
    <property type="match status" value="1"/>
</dbReference>
<dbReference type="AlphaFoldDB" id="A0A1F6GB62"/>
<dbReference type="SMART" id="SM00327">
    <property type="entry name" value="VWA"/>
    <property type="match status" value="1"/>
</dbReference>
<dbReference type="InterPro" id="IPR036465">
    <property type="entry name" value="vWFA_dom_sf"/>
</dbReference>
<dbReference type="InterPro" id="IPR002881">
    <property type="entry name" value="DUF58"/>
</dbReference>
<organism evidence="2 3">
    <name type="scientific">Candidatus Lambdaproteobacteria bacterium RIFOXYD2_FULL_50_16</name>
    <dbReference type="NCBI Taxonomy" id="1817772"/>
    <lineage>
        <taxon>Bacteria</taxon>
        <taxon>Pseudomonadati</taxon>
        <taxon>Pseudomonadota</taxon>
        <taxon>Candidatus Lambdaproteobacteria</taxon>
    </lineage>
</organism>
<reference evidence="2 3" key="1">
    <citation type="journal article" date="2016" name="Nat. Commun.">
        <title>Thousands of microbial genomes shed light on interconnected biogeochemical processes in an aquifer system.</title>
        <authorList>
            <person name="Anantharaman K."/>
            <person name="Brown C.T."/>
            <person name="Hug L.A."/>
            <person name="Sharon I."/>
            <person name="Castelle C.J."/>
            <person name="Probst A.J."/>
            <person name="Thomas B.C."/>
            <person name="Singh A."/>
            <person name="Wilkins M.J."/>
            <person name="Karaoz U."/>
            <person name="Brodie E.L."/>
            <person name="Williams K.H."/>
            <person name="Hubbard S.S."/>
            <person name="Banfield J.F."/>
        </authorList>
    </citation>
    <scope>NUCLEOTIDE SEQUENCE [LARGE SCALE GENOMIC DNA]</scope>
</reference>
<dbReference type="CDD" id="cd00198">
    <property type="entry name" value="vWFA"/>
    <property type="match status" value="1"/>
</dbReference>
<dbReference type="Proteomes" id="UP000178449">
    <property type="component" value="Unassembled WGS sequence"/>
</dbReference>
<feature type="domain" description="VWFA" evidence="1">
    <location>
        <begin position="87"/>
        <end position="250"/>
    </location>
</feature>
<dbReference type="Gene3D" id="3.40.50.410">
    <property type="entry name" value="von Willebrand factor, type A domain"/>
    <property type="match status" value="1"/>
</dbReference>
<evidence type="ECO:0000313" key="2">
    <source>
        <dbReference type="EMBL" id="OGG95346.1"/>
    </source>
</evidence>
<comment type="caution">
    <text evidence="2">The sequence shown here is derived from an EMBL/GenBank/DDBJ whole genome shotgun (WGS) entry which is preliminary data.</text>
</comment>
<dbReference type="EMBL" id="MFNE01000024">
    <property type="protein sequence ID" value="OGG95346.1"/>
    <property type="molecule type" value="Genomic_DNA"/>
</dbReference>
<evidence type="ECO:0000313" key="3">
    <source>
        <dbReference type="Proteomes" id="UP000178449"/>
    </source>
</evidence>
<dbReference type="PANTHER" id="PTHR33608:SF6">
    <property type="entry name" value="BLL2464 PROTEIN"/>
    <property type="match status" value="1"/>
</dbReference>
<proteinExistence type="predicted"/>
<protein>
    <recommendedName>
        <fullName evidence="1">VWFA domain-containing protein</fullName>
    </recommendedName>
</protein>
<gene>
    <name evidence="2" type="ORF">A2527_07440</name>
</gene>
<evidence type="ECO:0000259" key="1">
    <source>
        <dbReference type="SMART" id="SM00327"/>
    </source>
</evidence>
<sequence>MRSKGTLPDQSRPEAELFRRVKALQLQTRRQVDEHLAGEYQSAFKGRGMEFDQVREYVPGDDPRHIDWMVTARLGHPYIKTYHEERELSVFFVIDGSASSGFGLEGASRYQKSVEVAATIGLSGLRKNDALGLLVFTDQIELFIPPKKGRKHLMRLLREMLYFQPEHKGTDLKGALEYCNHALKRRGVIFVLSDFISPEGYEKPLRHLAKKQDLVAIETGAAQLNELKGMGLLEVEDLETGQRVLIDTDLLPQTPSEDRSRFFTGLGADYLKLAEGEDLQKTLTRFFLKRGRRR</sequence>
<dbReference type="STRING" id="1817772.A2527_07440"/>
<name>A0A1F6GB62_9PROT</name>
<dbReference type="SUPFAM" id="SSF53300">
    <property type="entry name" value="vWA-like"/>
    <property type="match status" value="1"/>
</dbReference>
<dbReference type="Pfam" id="PF01882">
    <property type="entry name" value="DUF58"/>
    <property type="match status" value="1"/>
</dbReference>
<dbReference type="InterPro" id="IPR002035">
    <property type="entry name" value="VWF_A"/>
</dbReference>
<accession>A0A1F6GB62</accession>